<name>A0A1G1XYU2_9BACT</name>
<accession>A0A1G1XYU2</accession>
<sequence length="106" mass="12368">MNLTLPHHTTQENAIKTIENKLNEVMNWEFPKVEIIDPEKEWEDNLLRFSFVAQVMMIDLEFAGTVLVTDDEAILEADLPGMITTFVSEDKIRQVITREFNKLFNI</sequence>
<evidence type="ECO:0000313" key="1">
    <source>
        <dbReference type="EMBL" id="OGY44487.1"/>
    </source>
</evidence>
<reference evidence="1 2" key="1">
    <citation type="journal article" date="2016" name="Nat. Commun.">
        <title>Thousands of microbial genomes shed light on interconnected biogeochemical processes in an aquifer system.</title>
        <authorList>
            <person name="Anantharaman K."/>
            <person name="Brown C.T."/>
            <person name="Hug L.A."/>
            <person name="Sharon I."/>
            <person name="Castelle C.J."/>
            <person name="Probst A.J."/>
            <person name="Thomas B.C."/>
            <person name="Singh A."/>
            <person name="Wilkins M.J."/>
            <person name="Karaoz U."/>
            <person name="Brodie E.L."/>
            <person name="Williams K.H."/>
            <person name="Hubbard S.S."/>
            <person name="Banfield J.F."/>
        </authorList>
    </citation>
    <scope>NUCLEOTIDE SEQUENCE [LARGE SCALE GENOMIC DNA]</scope>
</reference>
<proteinExistence type="predicted"/>
<dbReference type="STRING" id="1797533.A2731_02995"/>
<organism evidence="1 2">
    <name type="scientific">Candidatus Buchananbacteria bacterium RIFCSPHIGHO2_01_FULL_39_8</name>
    <dbReference type="NCBI Taxonomy" id="1797533"/>
    <lineage>
        <taxon>Bacteria</taxon>
        <taxon>Candidatus Buchananiibacteriota</taxon>
    </lineage>
</organism>
<protein>
    <submittedName>
        <fullName evidence="1">Uncharacterized protein</fullName>
    </submittedName>
</protein>
<dbReference type="InterPro" id="IPR013433">
    <property type="entry name" value="PHA_gran_rgn"/>
</dbReference>
<gene>
    <name evidence="1" type="ORF">A2731_02995</name>
</gene>
<evidence type="ECO:0000313" key="2">
    <source>
        <dbReference type="Proteomes" id="UP000176241"/>
    </source>
</evidence>
<comment type="caution">
    <text evidence="1">The sequence shown here is derived from an EMBL/GenBank/DDBJ whole genome shotgun (WGS) entry which is preliminary data.</text>
</comment>
<dbReference type="Proteomes" id="UP000176241">
    <property type="component" value="Unassembled WGS sequence"/>
</dbReference>
<dbReference type="AlphaFoldDB" id="A0A1G1XYU2"/>
<dbReference type="Pfam" id="PF09650">
    <property type="entry name" value="PHA_gran_rgn"/>
    <property type="match status" value="1"/>
</dbReference>
<dbReference type="EMBL" id="MHIC01000028">
    <property type="protein sequence ID" value="OGY44487.1"/>
    <property type="molecule type" value="Genomic_DNA"/>
</dbReference>